<dbReference type="InterPro" id="IPR032781">
    <property type="entry name" value="ABC_tran_Xtn"/>
</dbReference>
<keyword evidence="2" id="KW-0067">ATP-binding</keyword>
<sequence length="653" mass="71010">MNIACVHPNLPLATRGAGPVSRTGIGGLLYLRLHGRALPSLLIGAAASSKTMAVARNLLNLKSVSKGFGSRSVLHDVTLGVAAGERIGIVGRNGDGKSTLLRLIAGTERPDAGNVTRARDVELAMLGQDDELDRFRTIRDALVGARADHEWAADSAFRAVLDGLLGGVGLARFPHGIESAIAELSGGERRRIAIARLLLDGPELLLLDEPTNHLDVEAVDWLAHHLAARRGALLVVTHDRWFLDAVCTATWEVADETVHQYDGGYAAFVLARAERDRQAAARDDRRRQLLRKELAWLRRGPPARTSKPKFRIDAANELIADEPEVRDRAELLRFATARLGDKVLEAVDVWLAFGDNPPLLHDLTWRLGPGDRVALVGVNGSGKTTLLSLLAGALEPDTGEVQRGATVRLARLSQDSAEIPGHLRVLESLEEVKDVATLSDGRQITASMLCDRFGFRGDLARTPVRDLSGGQRRRLQLMRLLMAEPNVLLLDEPTNDLDIETLTALEDLLDRWPGTLVIVSHDRYFVERVCDDVYALTGDGAIRHMPGGIDQYVQSRRASAATAAAPRAPAVATTPATPSLGGGATRAARKEIQRLERTLERLGAREDELHAAMAQSATDHNRLRELQSELEACVTERDQVEATWLEVAEALEA</sequence>
<reference evidence="5" key="1">
    <citation type="submission" date="2020-02" db="EMBL/GenBank/DDBJ databases">
        <authorList>
            <person name="Meier V. D."/>
        </authorList>
    </citation>
    <scope>NUCLEOTIDE SEQUENCE</scope>
    <source>
        <strain evidence="5">AVDCRST_MAG67</strain>
    </source>
</reference>
<dbReference type="InterPro" id="IPR051309">
    <property type="entry name" value="ABCF_ATPase"/>
</dbReference>
<evidence type="ECO:0000259" key="4">
    <source>
        <dbReference type="PROSITE" id="PS50893"/>
    </source>
</evidence>
<dbReference type="CDD" id="cd03221">
    <property type="entry name" value="ABCF_EF-3"/>
    <property type="match status" value="2"/>
</dbReference>
<dbReference type="InterPro" id="IPR003439">
    <property type="entry name" value="ABC_transporter-like_ATP-bd"/>
</dbReference>
<organism evidence="5">
    <name type="scientific">uncultured Solirubrobacteraceae bacterium</name>
    <dbReference type="NCBI Taxonomy" id="1162706"/>
    <lineage>
        <taxon>Bacteria</taxon>
        <taxon>Bacillati</taxon>
        <taxon>Actinomycetota</taxon>
        <taxon>Thermoleophilia</taxon>
        <taxon>Solirubrobacterales</taxon>
        <taxon>Solirubrobacteraceae</taxon>
        <taxon>environmental samples</taxon>
    </lineage>
</organism>
<dbReference type="PANTHER" id="PTHR42855">
    <property type="entry name" value="ABC TRANSPORTER ATP-BINDING SUBUNIT"/>
    <property type="match status" value="1"/>
</dbReference>
<dbReference type="AlphaFoldDB" id="A0A6J4TMC3"/>
<dbReference type="Pfam" id="PF16326">
    <property type="entry name" value="ABC_tran_CTD"/>
    <property type="match status" value="1"/>
</dbReference>
<name>A0A6J4TMC3_9ACTN</name>
<evidence type="ECO:0000313" key="5">
    <source>
        <dbReference type="EMBL" id="CAA9526157.1"/>
    </source>
</evidence>
<dbReference type="InterPro" id="IPR027417">
    <property type="entry name" value="P-loop_NTPase"/>
</dbReference>
<gene>
    <name evidence="5" type="ORF">AVDCRST_MAG67-3687</name>
</gene>
<dbReference type="SMART" id="SM00382">
    <property type="entry name" value="AAA"/>
    <property type="match status" value="2"/>
</dbReference>
<dbReference type="InterPro" id="IPR017871">
    <property type="entry name" value="ABC_transporter-like_CS"/>
</dbReference>
<proteinExistence type="predicted"/>
<dbReference type="Pfam" id="PF00005">
    <property type="entry name" value="ABC_tran"/>
    <property type="match status" value="2"/>
</dbReference>
<dbReference type="InterPro" id="IPR003593">
    <property type="entry name" value="AAA+_ATPase"/>
</dbReference>
<dbReference type="GO" id="GO:0003677">
    <property type="term" value="F:DNA binding"/>
    <property type="evidence" value="ECO:0007669"/>
    <property type="project" value="InterPro"/>
</dbReference>
<dbReference type="InterPro" id="IPR032524">
    <property type="entry name" value="ABC_tran_C"/>
</dbReference>
<keyword evidence="1" id="KW-0547">Nucleotide-binding</keyword>
<dbReference type="PANTHER" id="PTHR42855:SF1">
    <property type="entry name" value="ABC TRANSPORTER DOMAIN-CONTAINING PROTEIN"/>
    <property type="match status" value="1"/>
</dbReference>
<dbReference type="PROSITE" id="PS00211">
    <property type="entry name" value="ABC_TRANSPORTER_1"/>
    <property type="match status" value="1"/>
</dbReference>
<feature type="compositionally biased region" description="Low complexity" evidence="3">
    <location>
        <begin position="567"/>
        <end position="579"/>
    </location>
</feature>
<accession>A0A6J4TMC3</accession>
<evidence type="ECO:0000256" key="2">
    <source>
        <dbReference type="ARBA" id="ARBA00022840"/>
    </source>
</evidence>
<dbReference type="EMBL" id="CADCVQ010000155">
    <property type="protein sequence ID" value="CAA9526157.1"/>
    <property type="molecule type" value="Genomic_DNA"/>
</dbReference>
<dbReference type="Pfam" id="PF12848">
    <property type="entry name" value="ABC_tran_Xtn"/>
    <property type="match status" value="1"/>
</dbReference>
<feature type="domain" description="ABC transporter" evidence="4">
    <location>
        <begin position="59"/>
        <end position="287"/>
    </location>
</feature>
<protein>
    <submittedName>
        <fullName evidence="5">Bis-ABC ATPase Uup</fullName>
    </submittedName>
</protein>
<dbReference type="GO" id="GO:0005524">
    <property type="term" value="F:ATP binding"/>
    <property type="evidence" value="ECO:0007669"/>
    <property type="project" value="UniProtKB-KW"/>
</dbReference>
<dbReference type="Gene3D" id="3.40.50.300">
    <property type="entry name" value="P-loop containing nucleotide triphosphate hydrolases"/>
    <property type="match status" value="2"/>
</dbReference>
<feature type="domain" description="ABC transporter" evidence="4">
    <location>
        <begin position="344"/>
        <end position="563"/>
    </location>
</feature>
<feature type="region of interest" description="Disordered" evidence="3">
    <location>
        <begin position="567"/>
        <end position="587"/>
    </location>
</feature>
<dbReference type="GO" id="GO:0016887">
    <property type="term" value="F:ATP hydrolysis activity"/>
    <property type="evidence" value="ECO:0007669"/>
    <property type="project" value="InterPro"/>
</dbReference>
<dbReference type="SUPFAM" id="SSF52540">
    <property type="entry name" value="P-loop containing nucleoside triphosphate hydrolases"/>
    <property type="match status" value="2"/>
</dbReference>
<evidence type="ECO:0000256" key="3">
    <source>
        <dbReference type="SAM" id="MobiDB-lite"/>
    </source>
</evidence>
<dbReference type="PROSITE" id="PS50893">
    <property type="entry name" value="ABC_TRANSPORTER_2"/>
    <property type="match status" value="2"/>
</dbReference>
<evidence type="ECO:0000256" key="1">
    <source>
        <dbReference type="ARBA" id="ARBA00022741"/>
    </source>
</evidence>